<dbReference type="Proteomes" id="UP001225906">
    <property type="component" value="Unassembled WGS sequence"/>
</dbReference>
<keyword evidence="3" id="KW-1185">Reference proteome</keyword>
<organism evidence="2 3">
    <name type="scientific">Methylophilus aquaticus</name>
    <dbReference type="NCBI Taxonomy" id="1971610"/>
    <lineage>
        <taxon>Bacteria</taxon>
        <taxon>Pseudomonadati</taxon>
        <taxon>Pseudomonadota</taxon>
        <taxon>Betaproteobacteria</taxon>
        <taxon>Nitrosomonadales</taxon>
        <taxon>Methylophilaceae</taxon>
        <taxon>Methylophilus</taxon>
    </lineage>
</organism>
<protein>
    <submittedName>
        <fullName evidence="2">GNAT family N-acetyltransferase</fullName>
    </submittedName>
</protein>
<dbReference type="Pfam" id="PF13673">
    <property type="entry name" value="Acetyltransf_10"/>
    <property type="match status" value="1"/>
</dbReference>
<dbReference type="InterPro" id="IPR016181">
    <property type="entry name" value="Acyl_CoA_acyltransferase"/>
</dbReference>
<reference evidence="3" key="1">
    <citation type="journal article" date="2019" name="Int. J. Syst. Evol. Microbiol.">
        <title>The Global Catalogue of Microorganisms (GCM) 10K type strain sequencing project: providing services to taxonomists for standard genome sequencing and annotation.</title>
        <authorList>
            <consortium name="The Broad Institute Genomics Platform"/>
            <consortium name="The Broad Institute Genome Sequencing Center for Infectious Disease"/>
            <person name="Wu L."/>
            <person name="Ma J."/>
        </authorList>
    </citation>
    <scope>NUCLEOTIDE SEQUENCE [LARGE SCALE GENOMIC DNA]</scope>
    <source>
        <strain evidence="3">VKM B-3159</strain>
    </source>
</reference>
<dbReference type="EMBL" id="JAVCAP010000001">
    <property type="protein sequence ID" value="MDP8566374.1"/>
    <property type="molecule type" value="Genomic_DNA"/>
</dbReference>
<sequence length="223" mass="25313">MGSPALHETPWDTKVFGWYTAEVPVYDSAHLQLCGLQPGLYTLKLDPLADKTLAQAYGFYYCDTLLIPECTDSALQRFVSPQHSISASYDKNELLTISHSAFVHGRFHRDPNIPNQLADARYDQWLEDLMQHGQVFALMYEQSVAGFVAIKDNALQLHAVATKFRGLGYSKYWWTSVCDEVFRQGHNKVMSSVSASNLAVVNLYNRLGFRFVKSTDVYHKYVS</sequence>
<comment type="caution">
    <text evidence="2">The sequence shown here is derived from an EMBL/GenBank/DDBJ whole genome shotgun (WGS) entry which is preliminary data.</text>
</comment>
<evidence type="ECO:0000259" key="1">
    <source>
        <dbReference type="PROSITE" id="PS51186"/>
    </source>
</evidence>
<accession>A0ABT9JP60</accession>
<evidence type="ECO:0000313" key="3">
    <source>
        <dbReference type="Proteomes" id="UP001225906"/>
    </source>
</evidence>
<dbReference type="RefSeq" id="WP_306388080.1">
    <property type="nucleotide sequence ID" value="NZ_JAVCAP010000001.1"/>
</dbReference>
<name>A0ABT9JP60_9PROT</name>
<evidence type="ECO:0000313" key="2">
    <source>
        <dbReference type="EMBL" id="MDP8566374.1"/>
    </source>
</evidence>
<dbReference type="SUPFAM" id="SSF55729">
    <property type="entry name" value="Acyl-CoA N-acyltransferases (Nat)"/>
    <property type="match status" value="1"/>
</dbReference>
<proteinExistence type="predicted"/>
<dbReference type="PROSITE" id="PS51186">
    <property type="entry name" value="GNAT"/>
    <property type="match status" value="1"/>
</dbReference>
<gene>
    <name evidence="2" type="ORF">Q9291_00805</name>
</gene>
<feature type="domain" description="N-acetyltransferase" evidence="1">
    <location>
        <begin position="92"/>
        <end position="223"/>
    </location>
</feature>
<dbReference type="Gene3D" id="3.40.630.30">
    <property type="match status" value="1"/>
</dbReference>
<dbReference type="InterPro" id="IPR000182">
    <property type="entry name" value="GNAT_dom"/>
</dbReference>